<name>A0A7R9L328_9ACAR</name>
<organism evidence="1">
    <name type="scientific">Medioppia subpectinata</name>
    <dbReference type="NCBI Taxonomy" id="1979941"/>
    <lineage>
        <taxon>Eukaryota</taxon>
        <taxon>Metazoa</taxon>
        <taxon>Ecdysozoa</taxon>
        <taxon>Arthropoda</taxon>
        <taxon>Chelicerata</taxon>
        <taxon>Arachnida</taxon>
        <taxon>Acari</taxon>
        <taxon>Acariformes</taxon>
        <taxon>Sarcoptiformes</taxon>
        <taxon>Oribatida</taxon>
        <taxon>Brachypylina</taxon>
        <taxon>Oppioidea</taxon>
        <taxon>Oppiidae</taxon>
        <taxon>Medioppia</taxon>
    </lineage>
</organism>
<evidence type="ECO:0000313" key="1">
    <source>
        <dbReference type="EMBL" id="CAD7633902.1"/>
    </source>
</evidence>
<evidence type="ECO:0000313" key="2">
    <source>
        <dbReference type="Proteomes" id="UP000759131"/>
    </source>
</evidence>
<dbReference type="EMBL" id="CAJPIZ010013587">
    <property type="protein sequence ID" value="CAG2114332.1"/>
    <property type="molecule type" value="Genomic_DNA"/>
</dbReference>
<keyword evidence="2" id="KW-1185">Reference proteome</keyword>
<proteinExistence type="predicted"/>
<dbReference type="Proteomes" id="UP000759131">
    <property type="component" value="Unassembled WGS sequence"/>
</dbReference>
<sequence length="397" mass="44215">EFDSINQLKIILTNSGQQSFNIKEPFVFDLPPLQLQPLQLRLNPSSSSLFLVKQNETIPIETFPSQSSPNNQFSQTQPKFQNIQIPQNVAPISPQPVQPISTPVTAQPLAPKQFQFLPLTFQPFPSQQPAPKFQAFQPLVQQSPAPQPLPQSQPKATQTLPQNAAQLVPQNVQPVVPNDSPVSNEIPNIESVLRDLSLYQYIPFQLPANAFIFQQPIQFQTNPTQTFQSPVSDKNTHVLPPVTLPAINLPPEESPINIFFSQTASNTPTVPSLPSAPVVPTTKANQEALRASIKKFITKPSIETQLFNKQSLQTINQKFTQFLIPTLAEATESPLPIDDNQSVNNENQIGFTNEPEINRIPITTDKSVSETRDTVEFGTRLNKIIPSFTSYFNRDSQ</sequence>
<accession>A0A7R9L328</accession>
<reference evidence="1" key="1">
    <citation type="submission" date="2020-11" db="EMBL/GenBank/DDBJ databases">
        <authorList>
            <person name="Tran Van P."/>
        </authorList>
    </citation>
    <scope>NUCLEOTIDE SEQUENCE</scope>
</reference>
<feature type="non-terminal residue" evidence="1">
    <location>
        <position position="1"/>
    </location>
</feature>
<feature type="non-terminal residue" evidence="1">
    <location>
        <position position="397"/>
    </location>
</feature>
<dbReference type="EMBL" id="OC868162">
    <property type="protein sequence ID" value="CAD7633902.1"/>
    <property type="molecule type" value="Genomic_DNA"/>
</dbReference>
<dbReference type="AlphaFoldDB" id="A0A7R9L328"/>
<gene>
    <name evidence="1" type="ORF">OSB1V03_LOCUS14298</name>
</gene>
<protein>
    <submittedName>
        <fullName evidence="1">Uncharacterized protein</fullName>
    </submittedName>
</protein>